<dbReference type="OrthoDB" id="3561697at2759"/>
<organism evidence="2 3">
    <name type="scientific">Monilinia laxa</name>
    <name type="common">Brown rot fungus</name>
    <name type="synonym">Sclerotinia laxa</name>
    <dbReference type="NCBI Taxonomy" id="61186"/>
    <lineage>
        <taxon>Eukaryota</taxon>
        <taxon>Fungi</taxon>
        <taxon>Dikarya</taxon>
        <taxon>Ascomycota</taxon>
        <taxon>Pezizomycotina</taxon>
        <taxon>Leotiomycetes</taxon>
        <taxon>Helotiales</taxon>
        <taxon>Sclerotiniaceae</taxon>
        <taxon>Monilinia</taxon>
    </lineage>
</organism>
<evidence type="ECO:0000256" key="1">
    <source>
        <dbReference type="SAM" id="Coils"/>
    </source>
</evidence>
<evidence type="ECO:0000313" key="2">
    <source>
        <dbReference type="EMBL" id="KAB8294221.1"/>
    </source>
</evidence>
<name>A0A5N6JYK3_MONLA</name>
<dbReference type="AlphaFoldDB" id="A0A5N6JYK3"/>
<keyword evidence="3" id="KW-1185">Reference proteome</keyword>
<evidence type="ECO:0000313" key="3">
    <source>
        <dbReference type="Proteomes" id="UP000326757"/>
    </source>
</evidence>
<accession>A0A5N6JYK3</accession>
<keyword evidence="1" id="KW-0175">Coiled coil</keyword>
<comment type="caution">
    <text evidence="2">The sequence shown here is derived from an EMBL/GenBank/DDBJ whole genome shotgun (WGS) entry which is preliminary data.</text>
</comment>
<gene>
    <name evidence="2" type="ORF">EYC80_009654</name>
</gene>
<proteinExistence type="predicted"/>
<dbReference type="Proteomes" id="UP000326757">
    <property type="component" value="Unassembled WGS sequence"/>
</dbReference>
<protein>
    <submittedName>
        <fullName evidence="2">Uncharacterized protein</fullName>
    </submittedName>
</protein>
<feature type="coiled-coil region" evidence="1">
    <location>
        <begin position="43"/>
        <end position="176"/>
    </location>
</feature>
<dbReference type="EMBL" id="VIGI01000011">
    <property type="protein sequence ID" value="KAB8294221.1"/>
    <property type="molecule type" value="Genomic_DNA"/>
</dbReference>
<reference evidence="2 3" key="1">
    <citation type="submission" date="2019-06" db="EMBL/GenBank/DDBJ databases">
        <title>Genome Sequence of the Brown Rot Fungal Pathogen Monilinia laxa.</title>
        <authorList>
            <person name="De Miccolis Angelini R.M."/>
            <person name="Landi L."/>
            <person name="Abate D."/>
            <person name="Pollastro S."/>
            <person name="Romanazzi G."/>
            <person name="Faretra F."/>
        </authorList>
    </citation>
    <scope>NUCLEOTIDE SEQUENCE [LARGE SCALE GENOMIC DNA]</scope>
    <source>
        <strain evidence="2 3">Mlax316</strain>
    </source>
</reference>
<sequence>MSYDRPRSRGYFERADHERVFFRSNSRSRRSTSQPRITDREIANELEERNAELHAVKESLRIELAVVEGRNWQLTSDNSTLREIIRALKVDKEALKMESVEKEKVILYLQETIDNLAGRRDKAEVRGERAEERVRMMRRGFTGRGILSEGGLKQRLEDKVMEVEELEELIRFLELLVFLEFRIGKRLPPLLLGDDGYPGV</sequence>